<protein>
    <submittedName>
        <fullName evidence="2">Uncharacterized protein</fullName>
    </submittedName>
</protein>
<name>A0AAV6U5H2_9ARAC</name>
<accession>A0AAV6U5H2</accession>
<evidence type="ECO:0000256" key="1">
    <source>
        <dbReference type="SAM" id="MobiDB-lite"/>
    </source>
</evidence>
<feature type="compositionally biased region" description="Polar residues" evidence="1">
    <location>
        <begin position="34"/>
        <end position="53"/>
    </location>
</feature>
<reference evidence="2 3" key="1">
    <citation type="journal article" date="2022" name="Nat. Ecol. Evol.">
        <title>A masculinizing supergene underlies an exaggerated male reproductive morph in a spider.</title>
        <authorList>
            <person name="Hendrickx F."/>
            <person name="De Corte Z."/>
            <person name="Sonet G."/>
            <person name="Van Belleghem S.M."/>
            <person name="Kostlbacher S."/>
            <person name="Vangestel C."/>
        </authorList>
    </citation>
    <scope>NUCLEOTIDE SEQUENCE [LARGE SCALE GENOMIC DNA]</scope>
    <source>
        <strain evidence="2">W744_W776</strain>
    </source>
</reference>
<dbReference type="AlphaFoldDB" id="A0AAV6U5H2"/>
<proteinExistence type="predicted"/>
<dbReference type="Proteomes" id="UP000827092">
    <property type="component" value="Unassembled WGS sequence"/>
</dbReference>
<feature type="region of interest" description="Disordered" evidence="1">
    <location>
        <begin position="34"/>
        <end position="90"/>
    </location>
</feature>
<sequence length="90" mass="10369">MSTLTFTHLGGIKRRENRNRGLSSEVVDLETPSTLHLTSPWQRRSSSAQVQLNSPPPPPSPHGQHKKKQIRLLPNINSEPSLFRRRNRRR</sequence>
<evidence type="ECO:0000313" key="2">
    <source>
        <dbReference type="EMBL" id="KAG8178899.1"/>
    </source>
</evidence>
<dbReference type="EMBL" id="JAFNEN010000661">
    <property type="protein sequence ID" value="KAG8178899.1"/>
    <property type="molecule type" value="Genomic_DNA"/>
</dbReference>
<gene>
    <name evidence="2" type="ORF">JTE90_018586</name>
</gene>
<comment type="caution">
    <text evidence="2">The sequence shown here is derived from an EMBL/GenBank/DDBJ whole genome shotgun (WGS) entry which is preliminary data.</text>
</comment>
<evidence type="ECO:0000313" key="3">
    <source>
        <dbReference type="Proteomes" id="UP000827092"/>
    </source>
</evidence>
<keyword evidence="3" id="KW-1185">Reference proteome</keyword>
<organism evidence="2 3">
    <name type="scientific">Oedothorax gibbosus</name>
    <dbReference type="NCBI Taxonomy" id="931172"/>
    <lineage>
        <taxon>Eukaryota</taxon>
        <taxon>Metazoa</taxon>
        <taxon>Ecdysozoa</taxon>
        <taxon>Arthropoda</taxon>
        <taxon>Chelicerata</taxon>
        <taxon>Arachnida</taxon>
        <taxon>Araneae</taxon>
        <taxon>Araneomorphae</taxon>
        <taxon>Entelegynae</taxon>
        <taxon>Araneoidea</taxon>
        <taxon>Linyphiidae</taxon>
        <taxon>Erigoninae</taxon>
        <taxon>Oedothorax</taxon>
    </lineage>
</organism>